<dbReference type="InterPro" id="IPR012902">
    <property type="entry name" value="N_methyl_site"/>
</dbReference>
<dbReference type="PROSITE" id="PS00409">
    <property type="entry name" value="PROKAR_NTER_METHYL"/>
    <property type="match status" value="1"/>
</dbReference>
<evidence type="ECO:0000256" key="1">
    <source>
        <dbReference type="SAM" id="Phobius"/>
    </source>
</evidence>
<keyword evidence="1" id="KW-1133">Transmembrane helix</keyword>
<keyword evidence="1" id="KW-0812">Transmembrane</keyword>
<dbReference type="STRING" id="1796497.GCE9029_03796"/>
<dbReference type="SUPFAM" id="SSF54523">
    <property type="entry name" value="Pili subunits"/>
    <property type="match status" value="1"/>
</dbReference>
<dbReference type="EMBL" id="FIZX01000003">
    <property type="protein sequence ID" value="CZF83456.1"/>
    <property type="molecule type" value="Genomic_DNA"/>
</dbReference>
<dbReference type="OrthoDB" id="9788802at2"/>
<accession>A0A128FAV8</accession>
<dbReference type="NCBIfam" id="TIGR02532">
    <property type="entry name" value="IV_pilin_GFxxxE"/>
    <property type="match status" value="1"/>
</dbReference>
<reference evidence="3" key="1">
    <citation type="submission" date="2016-02" db="EMBL/GenBank/DDBJ databases">
        <authorList>
            <person name="Rodrigo-Torres Lidia"/>
            <person name="Arahal R.David."/>
        </authorList>
    </citation>
    <scope>NUCLEOTIDE SEQUENCE [LARGE SCALE GENOMIC DNA]</scope>
    <source>
        <strain evidence="3">CECT 9029</strain>
    </source>
</reference>
<dbReference type="Pfam" id="PF07963">
    <property type="entry name" value="N_methyl"/>
    <property type="match status" value="1"/>
</dbReference>
<keyword evidence="3" id="KW-1185">Reference proteome</keyword>
<dbReference type="InterPro" id="IPR045584">
    <property type="entry name" value="Pilin-like"/>
</dbReference>
<evidence type="ECO:0008006" key="4">
    <source>
        <dbReference type="Google" id="ProtNLM"/>
    </source>
</evidence>
<dbReference type="AlphaFoldDB" id="A0A128FAV8"/>
<dbReference type="RefSeq" id="WP_062665916.1">
    <property type="nucleotide sequence ID" value="NZ_FIZX01000003.1"/>
</dbReference>
<gene>
    <name evidence="2" type="ORF">GCE9029_03796</name>
</gene>
<organism evidence="2 3">
    <name type="scientific">Grimontia celer</name>
    <dbReference type="NCBI Taxonomy" id="1796497"/>
    <lineage>
        <taxon>Bacteria</taxon>
        <taxon>Pseudomonadati</taxon>
        <taxon>Pseudomonadota</taxon>
        <taxon>Gammaproteobacteria</taxon>
        <taxon>Vibrionales</taxon>
        <taxon>Vibrionaceae</taxon>
        <taxon>Grimontia</taxon>
    </lineage>
</organism>
<protein>
    <recommendedName>
        <fullName evidence="4">MSHA biogenesis protein MshO</fullName>
    </recommendedName>
</protein>
<evidence type="ECO:0000313" key="3">
    <source>
        <dbReference type="Proteomes" id="UP000071641"/>
    </source>
</evidence>
<keyword evidence="1" id="KW-0472">Membrane</keyword>
<dbReference type="Proteomes" id="UP000071641">
    <property type="component" value="Unassembled WGS sequence"/>
</dbReference>
<feature type="transmembrane region" description="Helical" evidence="1">
    <location>
        <begin position="12"/>
        <end position="34"/>
    </location>
</feature>
<evidence type="ECO:0000313" key="2">
    <source>
        <dbReference type="EMBL" id="CZF83456.1"/>
    </source>
</evidence>
<sequence length="249" mass="27196">MILFTRRPSGFTLVELIVTLTILAIVSVGIFGFIESSASGYVESRNREALQSEARFAVERVGRELRHAVPNSLHVYSGGECLVFTPIRYSGTYHQLVEGENTLSVALSTKETDWQSNVSENHRIVFLPSSPADLTGDNSYQITGVVGNTITTSKTAADLWPAESPSRRFFIYENSVSFCFDNNTDSLERRINNGTQNSTTLAMNIAAGSGFNLGTTSLASGNLINITYKFSQSGESSVYNQQVQVLNAP</sequence>
<proteinExistence type="predicted"/>
<name>A0A128FAV8_9GAMM</name>